<evidence type="ECO:0000313" key="7">
    <source>
        <dbReference type="Proteomes" id="UP000228380"/>
    </source>
</evidence>
<feature type="compositionally biased region" description="Basic and acidic residues" evidence="5">
    <location>
        <begin position="14"/>
        <end position="23"/>
    </location>
</feature>
<evidence type="ECO:0000256" key="2">
    <source>
        <dbReference type="ARBA" id="ARBA00024341"/>
    </source>
</evidence>
<feature type="domain" description="DUF4005" evidence="6">
    <location>
        <begin position="308"/>
        <end position="393"/>
    </location>
</feature>
<evidence type="ECO:0000256" key="4">
    <source>
        <dbReference type="ARBA" id="ARBA00045534"/>
    </source>
</evidence>
<dbReference type="PANTHER" id="PTHR32295:SF10">
    <property type="entry name" value="PROTEIN IQ-DOMAIN 25"/>
    <property type="match status" value="1"/>
</dbReference>
<dbReference type="RefSeq" id="XP_038981301.1">
    <property type="nucleotide sequence ID" value="XM_039125373.1"/>
</dbReference>
<feature type="compositionally biased region" description="Low complexity" evidence="5">
    <location>
        <begin position="252"/>
        <end position="261"/>
    </location>
</feature>
<keyword evidence="7" id="KW-1185">Reference proteome</keyword>
<dbReference type="InterPro" id="IPR000048">
    <property type="entry name" value="IQ_motif_EF-hand-BS"/>
</dbReference>
<dbReference type="Pfam" id="PF13178">
    <property type="entry name" value="DUF4005"/>
    <property type="match status" value="1"/>
</dbReference>
<dbReference type="KEGG" id="pda:103696080"/>
<protein>
    <submittedName>
        <fullName evidence="8 9">Protein IQ-DOMAIN 14-like</fullName>
    </submittedName>
</protein>
<dbReference type="Gene3D" id="1.20.5.190">
    <property type="match status" value="1"/>
</dbReference>
<dbReference type="SUPFAM" id="SSF52540">
    <property type="entry name" value="P-loop containing nucleoside triphosphate hydrolases"/>
    <property type="match status" value="1"/>
</dbReference>
<comment type="similarity">
    <text evidence="2">Belongs to the IQD family.</text>
</comment>
<dbReference type="InterPro" id="IPR025064">
    <property type="entry name" value="DUF4005"/>
</dbReference>
<dbReference type="Pfam" id="PF00612">
    <property type="entry name" value="IQ"/>
    <property type="match status" value="2"/>
</dbReference>
<evidence type="ECO:0000313" key="8">
    <source>
        <dbReference type="RefSeq" id="XP_038981301.1"/>
    </source>
</evidence>
<dbReference type="GO" id="GO:0005516">
    <property type="term" value="F:calmodulin binding"/>
    <property type="evidence" value="ECO:0007669"/>
    <property type="project" value="UniProtKB-KW"/>
</dbReference>
<sequence length="434" mass="48063">MGRATKWLRSLLGGKKDAKDQKDNAGTSGRERKEKKRWSFGKFGSGSSEGETQNTAAAADSEWLKSLYAEREIQNMHAIAVAVATTAAASAAVTAAHAAVVRLQSQGRGTMFNGCMEPWAAVKIQTAFRGYLAKKALRALKALVKLQALVRGYLVRKQAAATLHRLQAIIRAQAAARQQNIHSLLPKDGRFPPAIRPRKSYERFNEPRSEQLAPVHSRRLSLCLDSPSYSVDRSPKIVEMDTCRTKSRSSRRTTPSVSETTGDQHSLLISSPFPCQTPPRLSIPTRRIYQDQDSSLSTDGKCRYSKTAYNTPRYMNYASSTPVTPAKGLNAFDGVLRRILNMPNRPNYMANTRSSVAKVRSQSAPKQRPEIAGLRKRVPSNLNEAVESRASLSGVVSRKSCSPAQGAFNFKSAVVERLDKSVELSRDYYLQRMW</sequence>
<comment type="subunit">
    <text evidence="3">Binds to multiple calmodulin (CaM) in the presence of Ca(2+) and CaM-like proteins.</text>
</comment>
<dbReference type="SMART" id="SM00015">
    <property type="entry name" value="IQ"/>
    <property type="match status" value="2"/>
</dbReference>
<organism evidence="7 8">
    <name type="scientific">Phoenix dactylifera</name>
    <name type="common">Date palm</name>
    <dbReference type="NCBI Taxonomy" id="42345"/>
    <lineage>
        <taxon>Eukaryota</taxon>
        <taxon>Viridiplantae</taxon>
        <taxon>Streptophyta</taxon>
        <taxon>Embryophyta</taxon>
        <taxon>Tracheophyta</taxon>
        <taxon>Spermatophyta</taxon>
        <taxon>Magnoliopsida</taxon>
        <taxon>Liliopsida</taxon>
        <taxon>Arecaceae</taxon>
        <taxon>Coryphoideae</taxon>
        <taxon>Phoeniceae</taxon>
        <taxon>Phoenix</taxon>
    </lineage>
</organism>
<dbReference type="AlphaFoldDB" id="A0A8B9A3U7"/>
<feature type="region of interest" description="Disordered" evidence="5">
    <location>
        <begin position="240"/>
        <end position="277"/>
    </location>
</feature>
<dbReference type="Proteomes" id="UP000228380">
    <property type="component" value="Chromosome 4"/>
</dbReference>
<reference evidence="8 9" key="2">
    <citation type="submission" date="2025-04" db="UniProtKB">
        <authorList>
            <consortium name="RefSeq"/>
        </authorList>
    </citation>
    <scope>IDENTIFICATION</scope>
    <source>
        <tissue evidence="8 9">Young leaves</tissue>
    </source>
</reference>
<reference evidence="7" key="1">
    <citation type="journal article" date="2019" name="Nat. Commun.">
        <title>Genome-wide association mapping of date palm fruit traits.</title>
        <authorList>
            <person name="Hazzouri K.M."/>
            <person name="Gros-Balthazard M."/>
            <person name="Flowers J.M."/>
            <person name="Copetti D."/>
            <person name="Lemansour A."/>
            <person name="Lebrun M."/>
            <person name="Masmoudi K."/>
            <person name="Ferrand S."/>
            <person name="Dhar M.I."/>
            <person name="Fresquez Z.A."/>
            <person name="Rosas U."/>
            <person name="Zhang J."/>
            <person name="Talag J."/>
            <person name="Lee S."/>
            <person name="Kudrna D."/>
            <person name="Powell R.F."/>
            <person name="Leitch I.J."/>
            <person name="Krueger R.R."/>
            <person name="Wing R.A."/>
            <person name="Amiri K.M.A."/>
            <person name="Purugganan M.D."/>
        </authorList>
    </citation>
    <scope>NUCLEOTIDE SEQUENCE [LARGE SCALE GENOMIC DNA]</scope>
    <source>
        <strain evidence="7">cv. Khalas</strain>
    </source>
</reference>
<proteinExistence type="inferred from homology"/>
<dbReference type="GeneID" id="103696080"/>
<dbReference type="PROSITE" id="PS50096">
    <property type="entry name" value="IQ"/>
    <property type="match status" value="2"/>
</dbReference>
<evidence type="ECO:0000256" key="5">
    <source>
        <dbReference type="SAM" id="MobiDB-lite"/>
    </source>
</evidence>
<dbReference type="CDD" id="cd23767">
    <property type="entry name" value="IQCD"/>
    <property type="match status" value="1"/>
</dbReference>
<name>A0A8B9A3U7_PHODC</name>
<keyword evidence="1" id="KW-0112">Calmodulin-binding</keyword>
<dbReference type="PANTHER" id="PTHR32295">
    <property type="entry name" value="IQ-DOMAIN 5-RELATED"/>
    <property type="match status" value="1"/>
</dbReference>
<dbReference type="OrthoDB" id="1704267at2759"/>
<gene>
    <name evidence="8 9" type="primary">LOC103696080</name>
</gene>
<evidence type="ECO:0000256" key="3">
    <source>
        <dbReference type="ARBA" id="ARBA00024378"/>
    </source>
</evidence>
<evidence type="ECO:0000313" key="9">
    <source>
        <dbReference type="RefSeq" id="XP_038981302.1"/>
    </source>
</evidence>
<comment type="function">
    <text evidence="4">May be involved in cooperative interactions with calmodulins or calmodulin-like proteins. Recruits calmodulin proteins to microtubules, thus being a potential scaffold in cellular signaling and trafficking. May associate with nucleic acids and regulate gene expression at the transcriptional or post-transcriptional level.</text>
</comment>
<evidence type="ECO:0000259" key="6">
    <source>
        <dbReference type="Pfam" id="PF13178"/>
    </source>
</evidence>
<evidence type="ECO:0000256" key="1">
    <source>
        <dbReference type="ARBA" id="ARBA00022860"/>
    </source>
</evidence>
<dbReference type="InterPro" id="IPR027417">
    <property type="entry name" value="P-loop_NTPase"/>
</dbReference>
<feature type="compositionally biased region" description="Low complexity" evidence="5">
    <location>
        <begin position="40"/>
        <end position="51"/>
    </location>
</feature>
<feature type="region of interest" description="Disordered" evidence="5">
    <location>
        <begin position="1"/>
        <end position="55"/>
    </location>
</feature>
<accession>A0A8B9A3U7</accession>
<dbReference type="RefSeq" id="XP_038981302.1">
    <property type="nucleotide sequence ID" value="XM_039125374.1"/>
</dbReference>